<dbReference type="VEuPathDB" id="FungiDB:EYZ11_013264"/>
<protein>
    <submittedName>
        <fullName evidence="1">Uncharacterized protein</fullName>
    </submittedName>
</protein>
<keyword evidence="2" id="KW-1185">Reference proteome</keyword>
<dbReference type="EMBL" id="SOSA01001310">
    <property type="protein sequence ID" value="THC87289.1"/>
    <property type="molecule type" value="Genomic_DNA"/>
</dbReference>
<comment type="caution">
    <text evidence="1">The sequence shown here is derived from an EMBL/GenBank/DDBJ whole genome shotgun (WGS) entry which is preliminary data.</text>
</comment>
<name>A0A4S3IY35_9EURO</name>
<organism evidence="1 2">
    <name type="scientific">Aspergillus tanneri</name>
    <dbReference type="NCBI Taxonomy" id="1220188"/>
    <lineage>
        <taxon>Eukaryota</taxon>
        <taxon>Fungi</taxon>
        <taxon>Dikarya</taxon>
        <taxon>Ascomycota</taxon>
        <taxon>Pezizomycotina</taxon>
        <taxon>Eurotiomycetes</taxon>
        <taxon>Eurotiomycetidae</taxon>
        <taxon>Eurotiales</taxon>
        <taxon>Aspergillaceae</taxon>
        <taxon>Aspergillus</taxon>
        <taxon>Aspergillus subgen. Circumdati</taxon>
    </lineage>
</organism>
<proteinExistence type="predicted"/>
<dbReference type="Proteomes" id="UP000308092">
    <property type="component" value="Unassembled WGS sequence"/>
</dbReference>
<evidence type="ECO:0000313" key="1">
    <source>
        <dbReference type="EMBL" id="THC87289.1"/>
    </source>
</evidence>
<reference evidence="1 2" key="1">
    <citation type="submission" date="2019-03" db="EMBL/GenBank/DDBJ databases">
        <title>The genome sequence of a newly discovered highly antifungal drug resistant Aspergillus species, Aspergillus tanneri NIH 1004.</title>
        <authorList>
            <person name="Mounaud S."/>
            <person name="Singh I."/>
            <person name="Joardar V."/>
            <person name="Pakala S."/>
            <person name="Pakala S."/>
            <person name="Venepally P."/>
            <person name="Hoover J."/>
            <person name="Nierman W."/>
            <person name="Chung J."/>
            <person name="Losada L."/>
        </authorList>
    </citation>
    <scope>NUCLEOTIDE SEQUENCE [LARGE SCALE GENOMIC DNA]</scope>
    <source>
        <strain evidence="1 2">NIH1004</strain>
    </source>
</reference>
<dbReference type="AlphaFoldDB" id="A0A4S3IY35"/>
<gene>
    <name evidence="1" type="ORF">EYZ11_013264</name>
</gene>
<sequence>MAPRLAPSQLVMIRDVQTFVHNQQCHVQMFGVVRASLTHGGRPGVITPVMLEAPCEYLVANPDLYLDNGRALVR</sequence>
<accession>A0A4S3IY35</accession>
<evidence type="ECO:0000313" key="2">
    <source>
        <dbReference type="Proteomes" id="UP000308092"/>
    </source>
</evidence>